<dbReference type="InterPro" id="IPR046535">
    <property type="entry name" value="DUF6600"/>
</dbReference>
<feature type="compositionally biased region" description="Pro residues" evidence="1">
    <location>
        <begin position="527"/>
        <end position="537"/>
    </location>
</feature>
<dbReference type="Proteomes" id="UP000448575">
    <property type="component" value="Unassembled WGS sequence"/>
</dbReference>
<accession>A0A6N9HC25</accession>
<name>A0A6N9HC25_9BURK</name>
<feature type="compositionally biased region" description="Low complexity" evidence="1">
    <location>
        <begin position="586"/>
        <end position="602"/>
    </location>
</feature>
<feature type="compositionally biased region" description="Basic and acidic residues" evidence="1">
    <location>
        <begin position="538"/>
        <end position="585"/>
    </location>
</feature>
<organism evidence="4 5">
    <name type="scientific">Pseudoduganella guangdongensis</name>
    <dbReference type="NCBI Taxonomy" id="2692179"/>
    <lineage>
        <taxon>Bacteria</taxon>
        <taxon>Pseudomonadati</taxon>
        <taxon>Pseudomonadota</taxon>
        <taxon>Betaproteobacteria</taxon>
        <taxon>Burkholderiales</taxon>
        <taxon>Oxalobacteraceae</taxon>
        <taxon>Telluria group</taxon>
        <taxon>Pseudoduganella</taxon>
    </lineage>
</organism>
<feature type="domain" description="FecR protein" evidence="3">
    <location>
        <begin position="63"/>
        <end position="158"/>
    </location>
</feature>
<feature type="compositionally biased region" description="Pro residues" evidence="1">
    <location>
        <begin position="603"/>
        <end position="615"/>
    </location>
</feature>
<evidence type="ECO:0000259" key="3">
    <source>
        <dbReference type="Pfam" id="PF04773"/>
    </source>
</evidence>
<evidence type="ECO:0000313" key="4">
    <source>
        <dbReference type="EMBL" id="MYN01111.1"/>
    </source>
</evidence>
<feature type="compositionally biased region" description="Basic and acidic residues" evidence="1">
    <location>
        <begin position="624"/>
        <end position="643"/>
    </location>
</feature>
<keyword evidence="5" id="KW-1185">Reference proteome</keyword>
<feature type="compositionally biased region" description="Basic and acidic residues" evidence="1">
    <location>
        <begin position="367"/>
        <end position="376"/>
    </location>
</feature>
<feature type="signal peptide" evidence="2">
    <location>
        <begin position="1"/>
        <end position="23"/>
    </location>
</feature>
<evidence type="ECO:0000256" key="1">
    <source>
        <dbReference type="SAM" id="MobiDB-lite"/>
    </source>
</evidence>
<dbReference type="EMBL" id="WWCJ01000002">
    <property type="protein sequence ID" value="MYN01111.1"/>
    <property type="molecule type" value="Genomic_DNA"/>
</dbReference>
<feature type="compositionally biased region" description="Basic and acidic residues" evidence="1">
    <location>
        <begin position="424"/>
        <end position="469"/>
    </location>
</feature>
<dbReference type="PANTHER" id="PTHR38731">
    <property type="entry name" value="LIPL45-RELATED LIPOPROTEIN-RELATED"/>
    <property type="match status" value="1"/>
</dbReference>
<gene>
    <name evidence="4" type="ORF">GTP41_03265</name>
</gene>
<feature type="compositionally biased region" description="Basic and acidic residues" evidence="1">
    <location>
        <begin position="495"/>
        <end position="512"/>
    </location>
</feature>
<dbReference type="RefSeq" id="WP_161024132.1">
    <property type="nucleotide sequence ID" value="NZ_WWCJ01000002.1"/>
</dbReference>
<evidence type="ECO:0000313" key="5">
    <source>
        <dbReference type="Proteomes" id="UP000448575"/>
    </source>
</evidence>
<feature type="chain" id="PRO_5026723713" description="FecR protein domain-containing protein" evidence="2">
    <location>
        <begin position="24"/>
        <end position="643"/>
    </location>
</feature>
<dbReference type="Pfam" id="PF20245">
    <property type="entry name" value="DUF6600"/>
    <property type="match status" value="1"/>
</dbReference>
<evidence type="ECO:0000256" key="2">
    <source>
        <dbReference type="SAM" id="SignalP"/>
    </source>
</evidence>
<sequence length="643" mass="74463">MSRKIMHFLMLAALVAVSSVAMADPPARVGRVTVTEGKVTMLVNGEEESGNLMNWPVTSDNHLTTAPGARAEFRIGSAAVRLDGDSDIEVEQLDDERLRLRLNYGTASVRLRDPAMINEFEFTTPQARITLTEPGAFRVDTERAPDTTVVNVFAGNVRVEGGGNMLAARSGKRVEVRGDDIFTALAVRDRFDEWVATRDRREEGLVASRYVPSDMTGYEDLDHYGNWVEDREYGNVWFPRAVPSGWAPYRDGRWAWISPWGWTWIDNSPWGYAPFHYGRWVVVSGRWCWTPGRFIGRPVWSPALVGWVGGNNWSVSFGSGRSGPAVGWYPLTPRDRYVPGYRISSDYERRLIWNHRTNDRWHERYKDRDHDGRRDGVTALPRDQFDRGRRISVSNVARVAPQDVRNVPQMATPPQVTGPQMRPGRQEWQNRAERDERGNRDRVERGPELRGPDRLIREERQERQERQEPPRQLPQLQAQPQQPQQMPQPRSSITRSDDDDRNAWRNRSEPRRSVTSTQPQQLQPMPQAQPQPQPRFEPQPRLERPEPRAELRTETRPEPRFEPRQEARQEREVREVREDRGRREIQQPQMAPARPVQMAPAPQAQPQPQPQPQPQAQPQQQPQPRRDSRETREPRGREDENRR</sequence>
<feature type="compositionally biased region" description="Low complexity" evidence="1">
    <location>
        <begin position="473"/>
        <end position="494"/>
    </location>
</feature>
<feature type="region of interest" description="Disordered" evidence="1">
    <location>
        <begin position="367"/>
        <end position="643"/>
    </location>
</feature>
<keyword evidence="2" id="KW-0732">Signal</keyword>
<dbReference type="InterPro" id="IPR006860">
    <property type="entry name" value="FecR"/>
</dbReference>
<comment type="caution">
    <text evidence="4">The sequence shown here is derived from an EMBL/GenBank/DDBJ whole genome shotgun (WGS) entry which is preliminary data.</text>
</comment>
<proteinExistence type="predicted"/>
<dbReference type="AlphaFoldDB" id="A0A6N9HC25"/>
<dbReference type="Pfam" id="PF04773">
    <property type="entry name" value="FecR"/>
    <property type="match status" value="1"/>
</dbReference>
<protein>
    <recommendedName>
        <fullName evidence="3">FecR protein domain-containing protein</fullName>
    </recommendedName>
</protein>
<reference evidence="4 5" key="1">
    <citation type="submission" date="2019-12" db="EMBL/GenBank/DDBJ databases">
        <title>Novel species isolated from a subtropical stream in China.</title>
        <authorList>
            <person name="Lu H."/>
        </authorList>
    </citation>
    <scope>NUCLEOTIDE SEQUENCE [LARGE SCALE GENOMIC DNA]</scope>
    <source>
        <strain evidence="4 5">DS3</strain>
    </source>
</reference>